<protein>
    <submittedName>
        <fullName evidence="2">Uncharacterized protein</fullName>
    </submittedName>
</protein>
<sequence>MAGGQAGGKAGSIQAGALLVCEGSGEGRCFKTVTVPYPEIVRPRARKAQVKGPEASRRAVTRKERMQARKVERLNPQQGSEEAKRARIRGLTGPALFVIHAIPLIPKAPRAGPV</sequence>
<dbReference type="AlphaFoldDB" id="A0A4Z2GK47"/>
<comment type="caution">
    <text evidence="2">The sequence shown here is derived from an EMBL/GenBank/DDBJ whole genome shotgun (WGS) entry which is preliminary data.</text>
</comment>
<evidence type="ECO:0000313" key="3">
    <source>
        <dbReference type="Proteomes" id="UP000314294"/>
    </source>
</evidence>
<accession>A0A4Z2GK47</accession>
<dbReference type="EMBL" id="SRLO01000504">
    <property type="protein sequence ID" value="TNN53836.1"/>
    <property type="molecule type" value="Genomic_DNA"/>
</dbReference>
<name>A0A4Z2GK47_9TELE</name>
<evidence type="ECO:0000256" key="1">
    <source>
        <dbReference type="SAM" id="MobiDB-lite"/>
    </source>
</evidence>
<feature type="compositionally biased region" description="Basic and acidic residues" evidence="1">
    <location>
        <begin position="54"/>
        <end position="73"/>
    </location>
</feature>
<evidence type="ECO:0000313" key="2">
    <source>
        <dbReference type="EMBL" id="TNN53836.1"/>
    </source>
</evidence>
<dbReference type="Proteomes" id="UP000314294">
    <property type="component" value="Unassembled WGS sequence"/>
</dbReference>
<organism evidence="2 3">
    <name type="scientific">Liparis tanakae</name>
    <name type="common">Tanaka's snailfish</name>
    <dbReference type="NCBI Taxonomy" id="230148"/>
    <lineage>
        <taxon>Eukaryota</taxon>
        <taxon>Metazoa</taxon>
        <taxon>Chordata</taxon>
        <taxon>Craniata</taxon>
        <taxon>Vertebrata</taxon>
        <taxon>Euteleostomi</taxon>
        <taxon>Actinopterygii</taxon>
        <taxon>Neopterygii</taxon>
        <taxon>Teleostei</taxon>
        <taxon>Neoteleostei</taxon>
        <taxon>Acanthomorphata</taxon>
        <taxon>Eupercaria</taxon>
        <taxon>Perciformes</taxon>
        <taxon>Cottioidei</taxon>
        <taxon>Cottales</taxon>
        <taxon>Liparidae</taxon>
        <taxon>Liparis</taxon>
    </lineage>
</organism>
<proteinExistence type="predicted"/>
<feature type="region of interest" description="Disordered" evidence="1">
    <location>
        <begin position="44"/>
        <end position="85"/>
    </location>
</feature>
<keyword evidence="3" id="KW-1185">Reference proteome</keyword>
<gene>
    <name evidence="2" type="ORF">EYF80_035981</name>
</gene>
<reference evidence="2 3" key="1">
    <citation type="submission" date="2019-03" db="EMBL/GenBank/DDBJ databases">
        <title>First draft genome of Liparis tanakae, snailfish: a comprehensive survey of snailfish specific genes.</title>
        <authorList>
            <person name="Kim W."/>
            <person name="Song I."/>
            <person name="Jeong J.-H."/>
            <person name="Kim D."/>
            <person name="Kim S."/>
            <person name="Ryu S."/>
            <person name="Song J.Y."/>
            <person name="Lee S.K."/>
        </authorList>
    </citation>
    <scope>NUCLEOTIDE SEQUENCE [LARGE SCALE GENOMIC DNA]</scope>
    <source>
        <tissue evidence="2">Muscle</tissue>
    </source>
</reference>